<evidence type="ECO:0000313" key="5">
    <source>
        <dbReference type="Proteomes" id="UP000255125"/>
    </source>
</evidence>
<evidence type="ECO:0000256" key="1">
    <source>
        <dbReference type="ARBA" id="ARBA00010702"/>
    </source>
</evidence>
<sequence length="200" mass="21566">MNRLERIKGCLLGGAVGDALGAPVEFLEWPAIEAKFGPQGIVDFAPAFGITGAITDDTQMMLFTAEGLLRAYVRGSSRGICHVPSIIHDALLRWLMTQDYPTAMPVSRDGWLIEQPELWSRRAPGTTCLGALKASSRLGAVAENNSKGCGAVMRVAPCAFFANAFDYASQSCQTALKSFQVTASKSFQLLKLFSRPFSVV</sequence>
<comment type="similarity">
    <text evidence="1">Belongs to the ADP-ribosylglycohydrolase family.</text>
</comment>
<dbReference type="Proteomes" id="UP000255125">
    <property type="component" value="Unassembled WGS sequence"/>
</dbReference>
<dbReference type="EMBL" id="UGUS01000002">
    <property type="protein sequence ID" value="SUD33637.1"/>
    <property type="molecule type" value="Genomic_DNA"/>
</dbReference>
<keyword evidence="3" id="KW-0479">Metal-binding</keyword>
<feature type="binding site" evidence="3">
    <location>
        <position position="57"/>
    </location>
    <ligand>
        <name>Mg(2+)</name>
        <dbReference type="ChEBI" id="CHEBI:18420"/>
        <label>1</label>
    </ligand>
</feature>
<evidence type="ECO:0000313" key="4">
    <source>
        <dbReference type="EMBL" id="SUD33637.1"/>
    </source>
</evidence>
<keyword evidence="2 4" id="KW-0378">Hydrolase</keyword>
<dbReference type="InterPro" id="IPR005502">
    <property type="entry name" value="Ribosyl_crysJ1"/>
</dbReference>
<feature type="binding site" evidence="3">
    <location>
        <position position="56"/>
    </location>
    <ligand>
        <name>Mg(2+)</name>
        <dbReference type="ChEBI" id="CHEBI:18420"/>
        <label>1</label>
    </ligand>
</feature>
<dbReference type="PANTHER" id="PTHR16222:SF24">
    <property type="entry name" value="ADP-RIBOSYLHYDROLASE ARH3"/>
    <property type="match status" value="1"/>
</dbReference>
<keyword evidence="3" id="KW-0460">Magnesium</keyword>
<dbReference type="PANTHER" id="PTHR16222">
    <property type="entry name" value="ADP-RIBOSYLGLYCOHYDROLASE"/>
    <property type="match status" value="1"/>
</dbReference>
<dbReference type="GO" id="GO:0016787">
    <property type="term" value="F:hydrolase activity"/>
    <property type="evidence" value="ECO:0007669"/>
    <property type="project" value="UniProtKB-KW"/>
</dbReference>
<name>A0A379IJR2_PSEFL</name>
<accession>A0A379IJR2</accession>
<reference evidence="4 5" key="1">
    <citation type="submission" date="2018-06" db="EMBL/GenBank/DDBJ databases">
        <authorList>
            <consortium name="Pathogen Informatics"/>
            <person name="Doyle S."/>
        </authorList>
    </citation>
    <scope>NUCLEOTIDE SEQUENCE [LARGE SCALE GENOMIC DNA]</scope>
    <source>
        <strain evidence="4 5">NCTC10392</strain>
    </source>
</reference>
<dbReference type="Gene3D" id="1.10.4080.10">
    <property type="entry name" value="ADP-ribosylation/Crystallin J1"/>
    <property type="match status" value="1"/>
</dbReference>
<feature type="binding site" evidence="3">
    <location>
        <position position="55"/>
    </location>
    <ligand>
        <name>Mg(2+)</name>
        <dbReference type="ChEBI" id="CHEBI:18420"/>
        <label>1</label>
    </ligand>
</feature>
<proteinExistence type="inferred from homology"/>
<protein>
    <submittedName>
        <fullName evidence="4">ADP-Ribosylglycohydrolase</fullName>
    </submittedName>
</protein>
<dbReference type="AlphaFoldDB" id="A0A379IJR2"/>
<evidence type="ECO:0000256" key="3">
    <source>
        <dbReference type="PIRSR" id="PIRSR605502-1"/>
    </source>
</evidence>
<organism evidence="4 5">
    <name type="scientific">Pseudomonas fluorescens</name>
    <dbReference type="NCBI Taxonomy" id="294"/>
    <lineage>
        <taxon>Bacteria</taxon>
        <taxon>Pseudomonadati</taxon>
        <taxon>Pseudomonadota</taxon>
        <taxon>Gammaproteobacteria</taxon>
        <taxon>Pseudomonadales</taxon>
        <taxon>Pseudomonadaceae</taxon>
        <taxon>Pseudomonas</taxon>
    </lineage>
</organism>
<dbReference type="Pfam" id="PF03747">
    <property type="entry name" value="ADP_ribosyl_GH"/>
    <property type="match status" value="1"/>
</dbReference>
<comment type="cofactor">
    <cofactor evidence="3">
        <name>Mg(2+)</name>
        <dbReference type="ChEBI" id="CHEBI:18420"/>
    </cofactor>
    <text evidence="3">Binds 2 magnesium ions per subunit.</text>
</comment>
<dbReference type="InterPro" id="IPR050792">
    <property type="entry name" value="ADP-ribosylglycohydrolase"/>
</dbReference>
<dbReference type="GO" id="GO:0046872">
    <property type="term" value="F:metal ion binding"/>
    <property type="evidence" value="ECO:0007669"/>
    <property type="project" value="UniProtKB-KW"/>
</dbReference>
<dbReference type="SUPFAM" id="SSF101478">
    <property type="entry name" value="ADP-ribosylglycohydrolase"/>
    <property type="match status" value="1"/>
</dbReference>
<gene>
    <name evidence="4" type="ORF">NCTC10392_05036</name>
</gene>
<dbReference type="InterPro" id="IPR036705">
    <property type="entry name" value="Ribosyl_crysJ1_sf"/>
</dbReference>
<evidence type="ECO:0000256" key="2">
    <source>
        <dbReference type="ARBA" id="ARBA00022801"/>
    </source>
</evidence>